<comment type="similarity">
    <text evidence="5">Belongs to the SAT4 family.</text>
</comment>
<comment type="subcellular location">
    <subcellularLocation>
        <location evidence="1">Membrane</location>
        <topology evidence="1">Multi-pass membrane protein</topology>
    </subcellularLocation>
</comment>
<proteinExistence type="inferred from homology"/>
<keyword evidence="4 7" id="KW-0472">Membrane</keyword>
<feature type="transmembrane region" description="Helical" evidence="7">
    <location>
        <begin position="47"/>
        <end position="68"/>
    </location>
</feature>
<evidence type="ECO:0000256" key="3">
    <source>
        <dbReference type="ARBA" id="ARBA00022989"/>
    </source>
</evidence>
<evidence type="ECO:0000256" key="5">
    <source>
        <dbReference type="ARBA" id="ARBA00038359"/>
    </source>
</evidence>
<dbReference type="EMBL" id="KV744851">
    <property type="protein sequence ID" value="OCK83826.1"/>
    <property type="molecule type" value="Genomic_DNA"/>
</dbReference>
<gene>
    <name evidence="9" type="ORF">K432DRAFT_290209</name>
</gene>
<feature type="region of interest" description="Disordered" evidence="6">
    <location>
        <begin position="316"/>
        <end position="336"/>
    </location>
</feature>
<evidence type="ECO:0000256" key="4">
    <source>
        <dbReference type="ARBA" id="ARBA00023136"/>
    </source>
</evidence>
<dbReference type="InterPro" id="IPR052337">
    <property type="entry name" value="SAT4-like"/>
</dbReference>
<keyword evidence="10" id="KW-1185">Reference proteome</keyword>
<dbReference type="PANTHER" id="PTHR33048:SF149">
    <property type="entry name" value="UBID FAMILY DECARBOXYLASE"/>
    <property type="match status" value="1"/>
</dbReference>
<keyword evidence="2 7" id="KW-0812">Transmembrane</keyword>
<feature type="transmembrane region" description="Helical" evidence="7">
    <location>
        <begin position="176"/>
        <end position="201"/>
    </location>
</feature>
<sequence>MSDAGFDPAFVHALRNQSWPLYAVGMTFISLRIQIRKRGFRNLWLDDYGMLMAAGWYTVLIVCLNVIATGGGSNLFLPDQFATFSEVDIKERIKGSKIVLVSEQGMLNVIWTLKGCMLFFYYRLTGRQLSRQRAVKALAVYVALGWIAVEITFFTACRPFRGYWGMPPPDPQCTTLQHYAMVQACFNISSDLLMLLVPLPIVISTSLPTKQKIALSIVFSMGIFVIIAAILTKVYNLSNVYDTSYMLWYTREASVAVYVANLPMLWPLFREWFPCLRNLSAPRPSALPVYGSNSRSAKNNTNDQGDQSVHLGYIKSTSQSTGEPITPVESRRPQSERTFDHFTSNRTDSLESDERVLNEGNFWGGTGNEVHIKNDIVVETISIDPETARTEKSLRFEWGQDVLGGPQVKIEGPKLLAEGPPNKPPKV</sequence>
<reference evidence="9 10" key="1">
    <citation type="journal article" date="2016" name="Nat. Commun.">
        <title>Ectomycorrhizal ecology is imprinted in the genome of the dominant symbiotic fungus Cenococcum geophilum.</title>
        <authorList>
            <consortium name="DOE Joint Genome Institute"/>
            <person name="Peter M."/>
            <person name="Kohler A."/>
            <person name="Ohm R.A."/>
            <person name="Kuo A."/>
            <person name="Krutzmann J."/>
            <person name="Morin E."/>
            <person name="Arend M."/>
            <person name="Barry K.W."/>
            <person name="Binder M."/>
            <person name="Choi C."/>
            <person name="Clum A."/>
            <person name="Copeland A."/>
            <person name="Grisel N."/>
            <person name="Haridas S."/>
            <person name="Kipfer T."/>
            <person name="LaButti K."/>
            <person name="Lindquist E."/>
            <person name="Lipzen A."/>
            <person name="Maire R."/>
            <person name="Meier B."/>
            <person name="Mihaltcheva S."/>
            <person name="Molinier V."/>
            <person name="Murat C."/>
            <person name="Poggeler S."/>
            <person name="Quandt C.A."/>
            <person name="Sperisen C."/>
            <person name="Tritt A."/>
            <person name="Tisserant E."/>
            <person name="Crous P.W."/>
            <person name="Henrissat B."/>
            <person name="Nehls U."/>
            <person name="Egli S."/>
            <person name="Spatafora J.W."/>
            <person name="Grigoriev I.V."/>
            <person name="Martin F.M."/>
        </authorList>
    </citation>
    <scope>NUCLEOTIDE SEQUENCE [LARGE SCALE GENOMIC DNA]</scope>
    <source>
        <strain evidence="9 10">CBS 459.81</strain>
    </source>
</reference>
<protein>
    <recommendedName>
        <fullName evidence="8">Rhodopsin domain-containing protein</fullName>
    </recommendedName>
</protein>
<evidence type="ECO:0000256" key="6">
    <source>
        <dbReference type="SAM" id="MobiDB-lite"/>
    </source>
</evidence>
<evidence type="ECO:0000256" key="2">
    <source>
        <dbReference type="ARBA" id="ARBA00022692"/>
    </source>
</evidence>
<dbReference type="OrthoDB" id="3903189at2759"/>
<dbReference type="InterPro" id="IPR049326">
    <property type="entry name" value="Rhodopsin_dom_fungi"/>
</dbReference>
<dbReference type="Proteomes" id="UP000250266">
    <property type="component" value="Unassembled WGS sequence"/>
</dbReference>
<feature type="region of interest" description="Disordered" evidence="6">
    <location>
        <begin position="404"/>
        <end position="427"/>
    </location>
</feature>
<organism evidence="9 10">
    <name type="scientific">Lepidopterella palustris CBS 459.81</name>
    <dbReference type="NCBI Taxonomy" id="1314670"/>
    <lineage>
        <taxon>Eukaryota</taxon>
        <taxon>Fungi</taxon>
        <taxon>Dikarya</taxon>
        <taxon>Ascomycota</taxon>
        <taxon>Pezizomycotina</taxon>
        <taxon>Dothideomycetes</taxon>
        <taxon>Pleosporomycetidae</taxon>
        <taxon>Mytilinidiales</taxon>
        <taxon>Argynnaceae</taxon>
        <taxon>Lepidopterella</taxon>
    </lineage>
</organism>
<evidence type="ECO:0000313" key="9">
    <source>
        <dbReference type="EMBL" id="OCK83826.1"/>
    </source>
</evidence>
<evidence type="ECO:0000256" key="1">
    <source>
        <dbReference type="ARBA" id="ARBA00004141"/>
    </source>
</evidence>
<evidence type="ECO:0000259" key="8">
    <source>
        <dbReference type="Pfam" id="PF20684"/>
    </source>
</evidence>
<keyword evidence="3 7" id="KW-1133">Transmembrane helix</keyword>
<feature type="transmembrane region" description="Helical" evidence="7">
    <location>
        <begin position="213"/>
        <end position="235"/>
    </location>
</feature>
<dbReference type="GO" id="GO:0016020">
    <property type="term" value="C:membrane"/>
    <property type="evidence" value="ECO:0007669"/>
    <property type="project" value="UniProtKB-SubCell"/>
</dbReference>
<feature type="transmembrane region" description="Helical" evidence="7">
    <location>
        <begin position="255"/>
        <end position="273"/>
    </location>
</feature>
<name>A0A8E2EH43_9PEZI</name>
<accession>A0A8E2EH43</accession>
<feature type="transmembrane region" description="Helical" evidence="7">
    <location>
        <begin position="19"/>
        <end position="35"/>
    </location>
</feature>
<evidence type="ECO:0000313" key="10">
    <source>
        <dbReference type="Proteomes" id="UP000250266"/>
    </source>
</evidence>
<dbReference type="PANTHER" id="PTHR33048">
    <property type="entry name" value="PTH11-LIKE INTEGRAL MEMBRANE PROTEIN (AFU_ORTHOLOGUE AFUA_5G11245)"/>
    <property type="match status" value="1"/>
</dbReference>
<feature type="transmembrane region" description="Helical" evidence="7">
    <location>
        <begin position="105"/>
        <end position="122"/>
    </location>
</feature>
<feature type="transmembrane region" description="Helical" evidence="7">
    <location>
        <begin position="134"/>
        <end position="156"/>
    </location>
</feature>
<dbReference type="Pfam" id="PF20684">
    <property type="entry name" value="Fung_rhodopsin"/>
    <property type="match status" value="1"/>
</dbReference>
<feature type="domain" description="Rhodopsin" evidence="8">
    <location>
        <begin position="31"/>
        <end position="270"/>
    </location>
</feature>
<dbReference type="AlphaFoldDB" id="A0A8E2EH43"/>
<evidence type="ECO:0000256" key="7">
    <source>
        <dbReference type="SAM" id="Phobius"/>
    </source>
</evidence>